<dbReference type="GO" id="GO:0003954">
    <property type="term" value="F:NADH dehydrogenase activity"/>
    <property type="evidence" value="ECO:0007669"/>
    <property type="project" value="TreeGrafter"/>
</dbReference>
<feature type="domain" description="NADH-Ubiquinone oxidoreductase (complex I) chain 5 N-terminal" evidence="8">
    <location>
        <begin position="69"/>
        <end position="120"/>
    </location>
</feature>
<feature type="transmembrane region" description="Helical" evidence="6">
    <location>
        <begin position="182"/>
        <end position="203"/>
    </location>
</feature>
<feature type="transmembrane region" description="Helical" evidence="6">
    <location>
        <begin position="6"/>
        <end position="22"/>
    </location>
</feature>
<dbReference type="GO" id="GO:0012505">
    <property type="term" value="C:endomembrane system"/>
    <property type="evidence" value="ECO:0007669"/>
    <property type="project" value="UniProtKB-SubCell"/>
</dbReference>
<sequence>MFDDAYLIPLLPFLGFLINGLGRKVIPKKITGIIGSGVIFISFCLSILVFVNVSKEGFVPQYINYFSFIDIEKLHIPFEFQIDQLTSLFLLIITGVGFLIHVYSTSYMKDEDNVGYARYFSFLNLFVFSMLLLVMGGNYVIMFMGWEGVGLCSYLLIGFWFKNNSYNNAAKKAFIMNRIGDFGFILGIFWLINTFGTTSYQNLFNAQTGILSVITAKGSVVLTGISLLLFVGAMGKSAQIPLYTWLPDAMAGPTPVSALIHAATMVTAGIYMIARSNIIYSMSPFTMMFVAIIGLSTAVFAAIIALKQNDIKKVLAYSTVSQLGYMFLGLGVGAYSAAVFHVMTHAFFKALLFLGAGSVIHAMGGEQDINKMGGLGKKMKITYITFFIACLAIAGIPPFSGFFSKDEILAAAFSVNPLLYIIGVGGALLTAFYMFRLLALTFAGKFRGTDEQMHHLHESPSAITFPLICLSILSAIGGLVGIPEIFMKNGNKLGDFLSPVFADSNKILVTNTTSSQTEIILIAVSSLLIIIVCIWAWNKYKNYDGSIKEESAFAKAIQNKFYVDEFYDIIIVKPFKALSRFLSNVVEKSGIDALVNGVGKGINYSGRQIRLLQSGYVGSYILLMVAGLLLLLIIQLFTK</sequence>
<comment type="subcellular location">
    <subcellularLocation>
        <location evidence="1">Endomembrane system</location>
        <topology evidence="1">Multi-pass membrane protein</topology>
    </subcellularLocation>
    <subcellularLocation>
        <location evidence="5">Membrane</location>
        <topology evidence="5">Multi-pass membrane protein</topology>
    </subcellularLocation>
</comment>
<dbReference type="InterPro" id="IPR003945">
    <property type="entry name" value="NU5C-like"/>
</dbReference>
<dbReference type="GO" id="GO:0015990">
    <property type="term" value="P:electron transport coupled proton transport"/>
    <property type="evidence" value="ECO:0007669"/>
    <property type="project" value="TreeGrafter"/>
</dbReference>
<feature type="transmembrane region" description="Helical" evidence="6">
    <location>
        <begin position="519"/>
        <end position="538"/>
    </location>
</feature>
<keyword evidence="2 5" id="KW-0812">Transmembrane</keyword>
<keyword evidence="10" id="KW-1185">Reference proteome</keyword>
<evidence type="ECO:0000313" key="10">
    <source>
        <dbReference type="Proteomes" id="UP000326903"/>
    </source>
</evidence>
<feature type="transmembrane region" description="Helical" evidence="6">
    <location>
        <begin position="141"/>
        <end position="161"/>
    </location>
</feature>
<dbReference type="Pfam" id="PF00361">
    <property type="entry name" value="Proton_antipo_M"/>
    <property type="match status" value="1"/>
</dbReference>
<comment type="caution">
    <text evidence="9">The sequence shown here is derived from an EMBL/GenBank/DDBJ whole genome shotgun (WGS) entry which is preliminary data.</text>
</comment>
<name>A0A5J5IHB0_9BACT</name>
<organism evidence="9 10">
    <name type="scientific">Ginsengibacter hankyongi</name>
    <dbReference type="NCBI Taxonomy" id="2607284"/>
    <lineage>
        <taxon>Bacteria</taxon>
        <taxon>Pseudomonadati</taxon>
        <taxon>Bacteroidota</taxon>
        <taxon>Chitinophagia</taxon>
        <taxon>Chitinophagales</taxon>
        <taxon>Chitinophagaceae</taxon>
        <taxon>Ginsengibacter</taxon>
    </lineage>
</organism>
<feature type="transmembrane region" description="Helical" evidence="6">
    <location>
        <begin position="209"/>
        <end position="235"/>
    </location>
</feature>
<dbReference type="Proteomes" id="UP000326903">
    <property type="component" value="Unassembled WGS sequence"/>
</dbReference>
<dbReference type="NCBIfam" id="TIGR01974">
    <property type="entry name" value="NDH_I_L"/>
    <property type="match status" value="1"/>
</dbReference>
<evidence type="ECO:0000256" key="5">
    <source>
        <dbReference type="RuleBase" id="RU000320"/>
    </source>
</evidence>
<accession>A0A5J5IHB0</accession>
<evidence type="ECO:0000259" key="7">
    <source>
        <dbReference type="Pfam" id="PF00361"/>
    </source>
</evidence>
<feature type="transmembrane region" description="Helical" evidence="6">
    <location>
        <begin position="463"/>
        <end position="482"/>
    </location>
</feature>
<feature type="transmembrane region" description="Helical" evidence="6">
    <location>
        <begin position="85"/>
        <end position="104"/>
    </location>
</feature>
<feature type="transmembrane region" description="Helical" evidence="6">
    <location>
        <begin position="314"/>
        <end position="332"/>
    </location>
</feature>
<evidence type="ECO:0000313" key="9">
    <source>
        <dbReference type="EMBL" id="KAA9039590.1"/>
    </source>
</evidence>
<dbReference type="GO" id="GO:0042773">
    <property type="term" value="P:ATP synthesis coupled electron transport"/>
    <property type="evidence" value="ECO:0007669"/>
    <property type="project" value="InterPro"/>
</dbReference>
<dbReference type="PRINTS" id="PR01434">
    <property type="entry name" value="NADHDHGNASE5"/>
</dbReference>
<dbReference type="PRINTS" id="PR01435">
    <property type="entry name" value="NPOXDRDTASE5"/>
</dbReference>
<proteinExistence type="predicted"/>
<feature type="transmembrane region" description="Helical" evidence="6">
    <location>
        <begin position="286"/>
        <end position="307"/>
    </location>
</feature>
<protein>
    <submittedName>
        <fullName evidence="9">NADH-quinone oxidoreductase subunit L</fullName>
    </submittedName>
</protein>
<dbReference type="NCBIfam" id="NF005141">
    <property type="entry name" value="PRK06590.1"/>
    <property type="match status" value="1"/>
</dbReference>
<dbReference type="GO" id="GO:0008137">
    <property type="term" value="F:NADH dehydrogenase (ubiquinone) activity"/>
    <property type="evidence" value="ECO:0007669"/>
    <property type="project" value="InterPro"/>
</dbReference>
<dbReference type="Gene3D" id="1.20.5.2700">
    <property type="match status" value="1"/>
</dbReference>
<evidence type="ECO:0000256" key="1">
    <source>
        <dbReference type="ARBA" id="ARBA00004127"/>
    </source>
</evidence>
<feature type="transmembrane region" description="Helical" evidence="6">
    <location>
        <begin position="381"/>
        <end position="399"/>
    </location>
</feature>
<feature type="transmembrane region" description="Helical" evidence="6">
    <location>
        <begin position="116"/>
        <end position="135"/>
    </location>
</feature>
<dbReference type="PANTHER" id="PTHR42829:SF2">
    <property type="entry name" value="NADH-UBIQUINONE OXIDOREDUCTASE CHAIN 5"/>
    <property type="match status" value="1"/>
</dbReference>
<dbReference type="InterPro" id="IPR001516">
    <property type="entry name" value="Proton_antipo_N"/>
</dbReference>
<dbReference type="EMBL" id="VYQF01000002">
    <property type="protein sequence ID" value="KAA9039590.1"/>
    <property type="molecule type" value="Genomic_DNA"/>
</dbReference>
<feature type="transmembrane region" description="Helical" evidence="6">
    <location>
        <begin position="34"/>
        <end position="53"/>
    </location>
</feature>
<evidence type="ECO:0000256" key="6">
    <source>
        <dbReference type="SAM" id="Phobius"/>
    </source>
</evidence>
<evidence type="ECO:0000256" key="2">
    <source>
        <dbReference type="ARBA" id="ARBA00022692"/>
    </source>
</evidence>
<feature type="transmembrane region" description="Helical" evidence="6">
    <location>
        <begin position="256"/>
        <end position="274"/>
    </location>
</feature>
<dbReference type="InterPro" id="IPR018393">
    <property type="entry name" value="NADHpl_OxRdtase_5_subgr"/>
</dbReference>
<dbReference type="Pfam" id="PF00662">
    <property type="entry name" value="Proton_antipo_N"/>
    <property type="match status" value="1"/>
</dbReference>
<feature type="transmembrane region" description="Helical" evidence="6">
    <location>
        <begin position="617"/>
        <end position="637"/>
    </location>
</feature>
<feature type="transmembrane region" description="Helical" evidence="6">
    <location>
        <begin position="419"/>
        <end position="442"/>
    </location>
</feature>
<evidence type="ECO:0000259" key="8">
    <source>
        <dbReference type="Pfam" id="PF00662"/>
    </source>
</evidence>
<dbReference type="PANTHER" id="PTHR42829">
    <property type="entry name" value="NADH-UBIQUINONE OXIDOREDUCTASE CHAIN 5"/>
    <property type="match status" value="1"/>
</dbReference>
<gene>
    <name evidence="9" type="primary">nuoL</name>
    <name evidence="9" type="ORF">FW778_09835</name>
</gene>
<dbReference type="AlphaFoldDB" id="A0A5J5IHB0"/>
<evidence type="ECO:0000256" key="4">
    <source>
        <dbReference type="ARBA" id="ARBA00023136"/>
    </source>
</evidence>
<feature type="domain" description="NADH:quinone oxidoreductase/Mrp antiporter transmembrane" evidence="7">
    <location>
        <begin position="138"/>
        <end position="430"/>
    </location>
</feature>
<keyword evidence="3 6" id="KW-1133">Transmembrane helix</keyword>
<dbReference type="GO" id="GO:0016020">
    <property type="term" value="C:membrane"/>
    <property type="evidence" value="ECO:0007669"/>
    <property type="project" value="UniProtKB-SubCell"/>
</dbReference>
<feature type="transmembrane region" description="Helical" evidence="6">
    <location>
        <begin position="338"/>
        <end position="360"/>
    </location>
</feature>
<keyword evidence="4 6" id="KW-0472">Membrane</keyword>
<dbReference type="InterPro" id="IPR001750">
    <property type="entry name" value="ND/Mrp_TM"/>
</dbReference>
<reference evidence="9 10" key="1">
    <citation type="submission" date="2019-09" db="EMBL/GenBank/DDBJ databases">
        <title>Draft genome sequence of Ginsengibacter sp. BR5-29.</title>
        <authorList>
            <person name="Im W.-T."/>
        </authorList>
    </citation>
    <scope>NUCLEOTIDE SEQUENCE [LARGE SCALE GENOMIC DNA]</scope>
    <source>
        <strain evidence="9 10">BR5-29</strain>
    </source>
</reference>
<evidence type="ECO:0000256" key="3">
    <source>
        <dbReference type="ARBA" id="ARBA00022989"/>
    </source>
</evidence>